<comment type="caution">
    <text evidence="2">The sequence shown here is derived from an EMBL/GenBank/DDBJ whole genome shotgun (WGS) entry which is preliminary data.</text>
</comment>
<name>A0AAV0WAP1_9HEMI</name>
<gene>
    <name evidence="2" type="ORF">MEUPH1_LOCUS9058</name>
</gene>
<keyword evidence="3" id="KW-1185">Reference proteome</keyword>
<sequence length="83" mass="8813">MRSSDGGGDNDSSGGDNDSSGGDNDSSCGGGWGSDSREMWYLACQYGTRITRYHKSTTATITGHSSCLGVCSLSIRYTYYCTQ</sequence>
<evidence type="ECO:0000256" key="1">
    <source>
        <dbReference type="SAM" id="MobiDB-lite"/>
    </source>
</evidence>
<feature type="region of interest" description="Disordered" evidence="1">
    <location>
        <begin position="1"/>
        <end position="34"/>
    </location>
</feature>
<evidence type="ECO:0000313" key="3">
    <source>
        <dbReference type="Proteomes" id="UP001160148"/>
    </source>
</evidence>
<organism evidence="2 3">
    <name type="scientific">Macrosiphum euphorbiae</name>
    <name type="common">potato aphid</name>
    <dbReference type="NCBI Taxonomy" id="13131"/>
    <lineage>
        <taxon>Eukaryota</taxon>
        <taxon>Metazoa</taxon>
        <taxon>Ecdysozoa</taxon>
        <taxon>Arthropoda</taxon>
        <taxon>Hexapoda</taxon>
        <taxon>Insecta</taxon>
        <taxon>Pterygota</taxon>
        <taxon>Neoptera</taxon>
        <taxon>Paraneoptera</taxon>
        <taxon>Hemiptera</taxon>
        <taxon>Sternorrhyncha</taxon>
        <taxon>Aphidomorpha</taxon>
        <taxon>Aphidoidea</taxon>
        <taxon>Aphididae</taxon>
        <taxon>Macrosiphini</taxon>
        <taxon>Macrosiphum</taxon>
    </lineage>
</organism>
<reference evidence="2 3" key="1">
    <citation type="submission" date="2023-01" db="EMBL/GenBank/DDBJ databases">
        <authorList>
            <person name="Whitehead M."/>
        </authorList>
    </citation>
    <scope>NUCLEOTIDE SEQUENCE [LARGE SCALE GENOMIC DNA]</scope>
</reference>
<feature type="compositionally biased region" description="Low complexity" evidence="1">
    <location>
        <begin position="10"/>
        <end position="27"/>
    </location>
</feature>
<dbReference type="Proteomes" id="UP001160148">
    <property type="component" value="Unassembled WGS sequence"/>
</dbReference>
<evidence type="ECO:0000313" key="2">
    <source>
        <dbReference type="EMBL" id="CAI6352867.1"/>
    </source>
</evidence>
<accession>A0AAV0WAP1</accession>
<dbReference type="EMBL" id="CARXXK010000002">
    <property type="protein sequence ID" value="CAI6352867.1"/>
    <property type="molecule type" value="Genomic_DNA"/>
</dbReference>
<proteinExistence type="predicted"/>
<dbReference type="AlphaFoldDB" id="A0AAV0WAP1"/>
<protein>
    <submittedName>
        <fullName evidence="2">Uncharacterized protein</fullName>
    </submittedName>
</protein>